<dbReference type="PANTHER" id="PTHR37845">
    <property type="entry name" value="SEQUENCE ORPHAN"/>
    <property type="match status" value="1"/>
</dbReference>
<dbReference type="InterPro" id="IPR038781">
    <property type="entry name" value="C365.16-ike"/>
</dbReference>
<dbReference type="OrthoDB" id="275936at2759"/>
<sequence length="138" mass="15389">ALFTKWFGTVKPKPIPNVSYALFALRDSLTVGTSFLAPPVASRYVQKELGVSRQVADFACQMTLPCMVQFISTPIHLVSLDLYNREGATVKERVALVKKNYWGSAWGRVFRTLPGFGLGGVINRNIRVKLNVWTGNTR</sequence>
<evidence type="ECO:0000313" key="1">
    <source>
        <dbReference type="EMBL" id="ORY51072.1"/>
    </source>
</evidence>
<dbReference type="STRING" id="329046.A0A1Y2CVM3"/>
<reference evidence="1 2" key="1">
    <citation type="submission" date="2016-07" db="EMBL/GenBank/DDBJ databases">
        <title>Pervasive Adenine N6-methylation of Active Genes in Fungi.</title>
        <authorList>
            <consortium name="DOE Joint Genome Institute"/>
            <person name="Mondo S.J."/>
            <person name="Dannebaum R.O."/>
            <person name="Kuo R.C."/>
            <person name="Labutti K."/>
            <person name="Haridas S."/>
            <person name="Kuo A."/>
            <person name="Salamov A."/>
            <person name="Ahrendt S.R."/>
            <person name="Lipzen A."/>
            <person name="Sullivan W."/>
            <person name="Andreopoulos W.B."/>
            <person name="Clum A."/>
            <person name="Lindquist E."/>
            <person name="Daum C."/>
            <person name="Ramamoorthy G.K."/>
            <person name="Gryganskyi A."/>
            <person name="Culley D."/>
            <person name="Magnuson J.K."/>
            <person name="James T.Y."/>
            <person name="O'Malley M.A."/>
            <person name="Stajich J.E."/>
            <person name="Spatafora J.W."/>
            <person name="Visel A."/>
            <person name="Grigoriev I.V."/>
        </authorList>
    </citation>
    <scope>NUCLEOTIDE SEQUENCE [LARGE SCALE GENOMIC DNA]</scope>
    <source>
        <strain evidence="1 2">JEL800</strain>
    </source>
</reference>
<protein>
    <recommendedName>
        <fullName evidence="3">Mitochondrial carrier</fullName>
    </recommendedName>
</protein>
<dbReference type="GO" id="GO:0005739">
    <property type="term" value="C:mitochondrion"/>
    <property type="evidence" value="ECO:0007669"/>
    <property type="project" value="TreeGrafter"/>
</dbReference>
<feature type="non-terminal residue" evidence="1">
    <location>
        <position position="1"/>
    </location>
</feature>
<dbReference type="PANTHER" id="PTHR37845:SF1">
    <property type="entry name" value="SEQUENCE ORPHAN"/>
    <property type="match status" value="1"/>
</dbReference>
<dbReference type="AlphaFoldDB" id="A0A1Y2CVM3"/>
<comment type="caution">
    <text evidence="1">The sequence shown here is derived from an EMBL/GenBank/DDBJ whole genome shotgun (WGS) entry which is preliminary data.</text>
</comment>
<organism evidence="1 2">
    <name type="scientific">Rhizoclosmatium globosum</name>
    <dbReference type="NCBI Taxonomy" id="329046"/>
    <lineage>
        <taxon>Eukaryota</taxon>
        <taxon>Fungi</taxon>
        <taxon>Fungi incertae sedis</taxon>
        <taxon>Chytridiomycota</taxon>
        <taxon>Chytridiomycota incertae sedis</taxon>
        <taxon>Chytridiomycetes</taxon>
        <taxon>Chytridiales</taxon>
        <taxon>Chytriomycetaceae</taxon>
        <taxon>Rhizoclosmatium</taxon>
    </lineage>
</organism>
<dbReference type="EMBL" id="MCGO01000006">
    <property type="protein sequence ID" value="ORY51072.1"/>
    <property type="molecule type" value="Genomic_DNA"/>
</dbReference>
<proteinExistence type="predicted"/>
<gene>
    <name evidence="1" type="ORF">BCR33DRAFT_712992</name>
</gene>
<keyword evidence="2" id="KW-1185">Reference proteome</keyword>
<evidence type="ECO:0000313" key="2">
    <source>
        <dbReference type="Proteomes" id="UP000193642"/>
    </source>
</evidence>
<evidence type="ECO:0008006" key="3">
    <source>
        <dbReference type="Google" id="ProtNLM"/>
    </source>
</evidence>
<accession>A0A1Y2CVM3</accession>
<name>A0A1Y2CVM3_9FUNG</name>
<dbReference type="Proteomes" id="UP000193642">
    <property type="component" value="Unassembled WGS sequence"/>
</dbReference>